<dbReference type="RefSeq" id="WP_074950231.1">
    <property type="nucleotide sequence ID" value="NZ_BJXR01000043.1"/>
</dbReference>
<dbReference type="SUPFAM" id="SSF50956">
    <property type="entry name" value="Thermostable phytase (3-phytase)"/>
    <property type="match status" value="1"/>
</dbReference>
<dbReference type="EMBL" id="FOIB01000002">
    <property type="protein sequence ID" value="SET37382.1"/>
    <property type="molecule type" value="Genomic_DNA"/>
</dbReference>
<name>A0A511T9R1_MYXFU</name>
<feature type="region of interest" description="Disordered" evidence="1">
    <location>
        <begin position="350"/>
        <end position="408"/>
    </location>
</feature>
<dbReference type="InterPro" id="IPR003431">
    <property type="entry name" value="B-propeller_Phytase"/>
</dbReference>
<dbReference type="NCBIfam" id="TIGR03382">
    <property type="entry name" value="GC_trans_RRR"/>
    <property type="match status" value="1"/>
</dbReference>
<dbReference type="Proteomes" id="UP000321514">
    <property type="component" value="Unassembled WGS sequence"/>
</dbReference>
<dbReference type="InterPro" id="IPR011042">
    <property type="entry name" value="6-blade_b-propeller_TolB-like"/>
</dbReference>
<evidence type="ECO:0000313" key="5">
    <source>
        <dbReference type="EMBL" id="SET37382.1"/>
    </source>
</evidence>
<keyword evidence="6" id="KW-1185">Reference proteome</keyword>
<feature type="compositionally biased region" description="Gly residues" evidence="1">
    <location>
        <begin position="361"/>
        <end position="393"/>
    </location>
</feature>
<reference evidence="4 7" key="2">
    <citation type="submission" date="2019-07" db="EMBL/GenBank/DDBJ databases">
        <title>Whole genome shotgun sequence of Myxococcus fulvus NBRC 100333.</title>
        <authorList>
            <person name="Hosoyama A."/>
            <person name="Uohara A."/>
            <person name="Ohji S."/>
            <person name="Ichikawa N."/>
        </authorList>
    </citation>
    <scope>NUCLEOTIDE SEQUENCE [LARGE SCALE GENOMIC DNA]</scope>
    <source>
        <strain evidence="4 7">NBRC 100333</strain>
    </source>
</reference>
<feature type="chain" id="PRO_5022849133" evidence="2">
    <location>
        <begin position="21"/>
        <end position="430"/>
    </location>
</feature>
<dbReference type="InterPro" id="IPR017756">
    <property type="entry name" value="TM_Gly-Cys-Arg_CS"/>
</dbReference>
<reference evidence="5 6" key="1">
    <citation type="submission" date="2016-10" db="EMBL/GenBank/DDBJ databases">
        <authorList>
            <person name="Varghese N."/>
            <person name="Submissions S."/>
        </authorList>
    </citation>
    <scope>NUCLEOTIDE SEQUENCE [LARGE SCALE GENOMIC DNA]</scope>
    <source>
        <strain evidence="5 6">DSM 16525</strain>
    </source>
</reference>
<evidence type="ECO:0000313" key="7">
    <source>
        <dbReference type="Proteomes" id="UP000321514"/>
    </source>
</evidence>
<evidence type="ECO:0000259" key="3">
    <source>
        <dbReference type="PROSITE" id="PS51662"/>
    </source>
</evidence>
<accession>A0A511T9R1</accession>
<dbReference type="Gene3D" id="2.120.10.30">
    <property type="entry name" value="TolB, C-terminal domain"/>
    <property type="match status" value="1"/>
</dbReference>
<protein>
    <submittedName>
        <fullName evidence="5">3-phytase</fullName>
    </submittedName>
</protein>
<dbReference type="EMBL" id="BJXR01000043">
    <property type="protein sequence ID" value="GEN10935.1"/>
    <property type="molecule type" value="Genomic_DNA"/>
</dbReference>
<feature type="domain" description="BPP" evidence="3">
    <location>
        <begin position="15"/>
        <end position="348"/>
    </location>
</feature>
<dbReference type="NCBIfam" id="TIGR03901">
    <property type="entry name" value="MYXO-CTERM"/>
    <property type="match status" value="1"/>
</dbReference>
<evidence type="ECO:0000313" key="4">
    <source>
        <dbReference type="EMBL" id="GEN10935.1"/>
    </source>
</evidence>
<dbReference type="AlphaFoldDB" id="A0A511T9R1"/>
<evidence type="ECO:0000256" key="1">
    <source>
        <dbReference type="SAM" id="MobiDB-lite"/>
    </source>
</evidence>
<dbReference type="Pfam" id="PF02333">
    <property type="entry name" value="Phytase"/>
    <property type="match status" value="1"/>
</dbReference>
<comment type="caution">
    <text evidence="4">The sequence shown here is derived from an EMBL/GenBank/DDBJ whole genome shotgun (WGS) entry which is preliminary data.</text>
</comment>
<evidence type="ECO:0000313" key="6">
    <source>
        <dbReference type="Proteomes" id="UP000183760"/>
    </source>
</evidence>
<sequence>MRHPLILALAAFLIGAAAFAQPVRVSPVRQTSPEPGASGAPLRDVAIWVGSADGGTDSLLLTAYDNANSGLFTFGLNGQQVESEFDGPTLSVSLRDGFRLGNDTLSLAVTANSVNGLSAYRVDGRRGTNKVERINTAPLVNNSTQFNSVALYRSPSSGRFYVFAGNPSGSLLQFELSGEDGGMSATLARDALDVGGAITGLVVDEELGYVYVVQSGVAIWRYSAEPNGGTSRTEVASLTGTGRDLSGTVNRLALYRGANAQGYLLAADTSANAFGVLDRRTYAFLGSFQVVAGDGGVIGAVESPLALAVAAQPMGSEFLDGLFVAQDSENSNLQNLKLVGWDKVAQAFTPPLRIDTRPSQGDGGTDGGSDAGSDGGGGGGGGPGPGIPGGGGFPEPDDGSGCSCATASVPGSVVLGLLALGLSVRRRRER</sequence>
<dbReference type="GO" id="GO:0016158">
    <property type="term" value="F:inositol hexakisphosphate 3-phosphatase activity"/>
    <property type="evidence" value="ECO:0007669"/>
    <property type="project" value="InterPro"/>
</dbReference>
<dbReference type="Proteomes" id="UP000183760">
    <property type="component" value="Unassembled WGS sequence"/>
</dbReference>
<dbReference type="OrthoDB" id="8696437at2"/>
<dbReference type="InterPro" id="IPR024038">
    <property type="entry name" value="MYXO-CTERM"/>
</dbReference>
<dbReference type="STRING" id="1334629.MFUL124B02_31570"/>
<proteinExistence type="predicted"/>
<dbReference type="NCBIfam" id="NF045638">
    <property type="entry name" value="Mrt_dep_phytase"/>
    <property type="match status" value="1"/>
</dbReference>
<gene>
    <name evidence="4" type="ORF">MFU01_59720</name>
    <name evidence="5" type="ORF">SAMN05443572_10253</name>
</gene>
<dbReference type="PROSITE" id="PS51662">
    <property type="entry name" value="BP_PHYTASE"/>
    <property type="match status" value="1"/>
</dbReference>
<keyword evidence="2" id="KW-0732">Signal</keyword>
<feature type="signal peptide" evidence="2">
    <location>
        <begin position="1"/>
        <end position="20"/>
    </location>
</feature>
<evidence type="ECO:0000256" key="2">
    <source>
        <dbReference type="SAM" id="SignalP"/>
    </source>
</evidence>
<organism evidence="4 7">
    <name type="scientific">Myxococcus fulvus</name>
    <dbReference type="NCBI Taxonomy" id="33"/>
    <lineage>
        <taxon>Bacteria</taxon>
        <taxon>Pseudomonadati</taxon>
        <taxon>Myxococcota</taxon>
        <taxon>Myxococcia</taxon>
        <taxon>Myxococcales</taxon>
        <taxon>Cystobacterineae</taxon>
        <taxon>Myxococcaceae</taxon>
        <taxon>Myxococcus</taxon>
    </lineage>
</organism>